<reference evidence="2 3" key="1">
    <citation type="submission" date="2019-02" db="EMBL/GenBank/DDBJ databases">
        <title>Deep-cultivation of Planctomycetes and their phenomic and genomic characterization uncovers novel biology.</title>
        <authorList>
            <person name="Wiegand S."/>
            <person name="Jogler M."/>
            <person name="Boedeker C."/>
            <person name="Pinto D."/>
            <person name="Vollmers J."/>
            <person name="Rivas-Marin E."/>
            <person name="Kohn T."/>
            <person name="Peeters S.H."/>
            <person name="Heuer A."/>
            <person name="Rast P."/>
            <person name="Oberbeckmann S."/>
            <person name="Bunk B."/>
            <person name="Jeske O."/>
            <person name="Meyerdierks A."/>
            <person name="Storesund J.E."/>
            <person name="Kallscheuer N."/>
            <person name="Luecker S."/>
            <person name="Lage O.M."/>
            <person name="Pohl T."/>
            <person name="Merkel B.J."/>
            <person name="Hornburger P."/>
            <person name="Mueller R.-W."/>
            <person name="Bruemmer F."/>
            <person name="Labrenz M."/>
            <person name="Spormann A.M."/>
            <person name="Op Den Camp H."/>
            <person name="Overmann J."/>
            <person name="Amann R."/>
            <person name="Jetten M.S.M."/>
            <person name="Mascher T."/>
            <person name="Medema M.H."/>
            <person name="Devos D.P."/>
            <person name="Kaster A.-K."/>
            <person name="Ovreas L."/>
            <person name="Rohde M."/>
            <person name="Galperin M.Y."/>
            <person name="Jogler C."/>
        </authorList>
    </citation>
    <scope>NUCLEOTIDE SEQUENCE [LARGE SCALE GENOMIC DNA]</scope>
    <source>
        <strain evidence="2 3">CA13</strain>
    </source>
</reference>
<keyword evidence="1" id="KW-0812">Transmembrane</keyword>
<evidence type="ECO:0000313" key="2">
    <source>
        <dbReference type="EMBL" id="TWT78664.1"/>
    </source>
</evidence>
<feature type="transmembrane region" description="Helical" evidence="1">
    <location>
        <begin position="59"/>
        <end position="80"/>
    </location>
</feature>
<protein>
    <recommendedName>
        <fullName evidence="4">Cxxc_20_cxxc protein</fullName>
    </recommendedName>
</protein>
<evidence type="ECO:0000256" key="1">
    <source>
        <dbReference type="SAM" id="Phobius"/>
    </source>
</evidence>
<organism evidence="2 3">
    <name type="scientific">Novipirellula herctigrandis</name>
    <dbReference type="NCBI Taxonomy" id="2527986"/>
    <lineage>
        <taxon>Bacteria</taxon>
        <taxon>Pseudomonadati</taxon>
        <taxon>Planctomycetota</taxon>
        <taxon>Planctomycetia</taxon>
        <taxon>Pirellulales</taxon>
        <taxon>Pirellulaceae</taxon>
        <taxon>Novipirellula</taxon>
    </lineage>
</organism>
<evidence type="ECO:0008006" key="4">
    <source>
        <dbReference type="Google" id="ProtNLM"/>
    </source>
</evidence>
<keyword evidence="1" id="KW-0472">Membrane</keyword>
<dbReference type="EMBL" id="SJPJ01000001">
    <property type="protein sequence ID" value="TWT78664.1"/>
    <property type="molecule type" value="Genomic_DNA"/>
</dbReference>
<dbReference type="AlphaFoldDB" id="A0A5C5YUJ3"/>
<evidence type="ECO:0000313" key="3">
    <source>
        <dbReference type="Proteomes" id="UP000315010"/>
    </source>
</evidence>
<feature type="transmembrane region" description="Helical" evidence="1">
    <location>
        <begin position="86"/>
        <end position="104"/>
    </location>
</feature>
<name>A0A5C5YUJ3_9BACT</name>
<gene>
    <name evidence="2" type="ORF">CA13_00600</name>
</gene>
<sequence>MLIPIQPRHRCPSCGVPQIADCYFAALRVPIVGSKRSRHHCPSCNTHIWYQAKRSIPLLLVRLVAVALLLAWALSIPGVVSVDFGLYFVVCVLLGVSLMLIDMLRGTVMTKPSNTLFRN</sequence>
<accession>A0A5C5YUJ3</accession>
<proteinExistence type="predicted"/>
<keyword evidence="3" id="KW-1185">Reference proteome</keyword>
<comment type="caution">
    <text evidence="2">The sequence shown here is derived from an EMBL/GenBank/DDBJ whole genome shotgun (WGS) entry which is preliminary data.</text>
</comment>
<dbReference type="Proteomes" id="UP000315010">
    <property type="component" value="Unassembled WGS sequence"/>
</dbReference>
<keyword evidence="1" id="KW-1133">Transmembrane helix</keyword>